<name>A0A927RJG1_9ACTN</name>
<proteinExistence type="predicted"/>
<dbReference type="RefSeq" id="WP_192749919.1">
    <property type="nucleotide sequence ID" value="NZ_JADBEM010000001.1"/>
</dbReference>
<organism evidence="1 2">
    <name type="scientific">Actinopolymorpha pittospori</name>
    <dbReference type="NCBI Taxonomy" id="648752"/>
    <lineage>
        <taxon>Bacteria</taxon>
        <taxon>Bacillati</taxon>
        <taxon>Actinomycetota</taxon>
        <taxon>Actinomycetes</taxon>
        <taxon>Propionibacteriales</taxon>
        <taxon>Actinopolymorphaceae</taxon>
        <taxon>Actinopolymorpha</taxon>
    </lineage>
</organism>
<dbReference type="EMBL" id="JADBEM010000001">
    <property type="protein sequence ID" value="MBE1605613.1"/>
    <property type="molecule type" value="Genomic_DNA"/>
</dbReference>
<accession>A0A927RJG1</accession>
<protein>
    <submittedName>
        <fullName evidence="1">Uncharacterized protein</fullName>
    </submittedName>
</protein>
<reference evidence="1" key="1">
    <citation type="submission" date="2020-10" db="EMBL/GenBank/DDBJ databases">
        <title>Sequencing the genomes of 1000 actinobacteria strains.</title>
        <authorList>
            <person name="Klenk H.-P."/>
        </authorList>
    </citation>
    <scope>NUCLEOTIDE SEQUENCE</scope>
    <source>
        <strain evidence="1">DSM 45354</strain>
    </source>
</reference>
<keyword evidence="2" id="KW-1185">Reference proteome</keyword>
<gene>
    <name evidence="1" type="ORF">HEB94_002461</name>
</gene>
<evidence type="ECO:0000313" key="1">
    <source>
        <dbReference type="EMBL" id="MBE1605613.1"/>
    </source>
</evidence>
<dbReference type="Proteomes" id="UP000638648">
    <property type="component" value="Unassembled WGS sequence"/>
</dbReference>
<comment type="caution">
    <text evidence="1">The sequence shown here is derived from an EMBL/GenBank/DDBJ whole genome shotgun (WGS) entry which is preliminary data.</text>
</comment>
<dbReference type="AlphaFoldDB" id="A0A927RJG1"/>
<evidence type="ECO:0000313" key="2">
    <source>
        <dbReference type="Proteomes" id="UP000638648"/>
    </source>
</evidence>
<sequence length="222" mass="24551">MTTATGDDLMDSAVLRRIYELRAEVRFRDARPNDGRCGHVSGALEAEFGWEAQSGYLRLLDGTVSWVHCWNRLADGTIVDATADQFQDLWLGDVVTVHPSSPMAANYLHAPRGWDLHLGRGSMGEHPGRLKCVSDGDVHILGPDDPDHPWPSLARAVLRLLTGWNLTDDLVELAARSLRARAGTSDVMSTAELTRPLLTASIQHLGRRGNRPWIAEEFLEPI</sequence>